<feature type="transmembrane region" description="Helical" evidence="1">
    <location>
        <begin position="80"/>
        <end position="99"/>
    </location>
</feature>
<keyword evidence="4" id="KW-1185">Reference proteome</keyword>
<evidence type="ECO:0000313" key="4">
    <source>
        <dbReference type="Proteomes" id="UP000230069"/>
    </source>
</evidence>
<proteinExistence type="predicted"/>
<dbReference type="OrthoDB" id="116380at2759"/>
<keyword evidence="1" id="KW-1133">Transmembrane helix</keyword>
<dbReference type="AlphaFoldDB" id="A0A2G5C9S4"/>
<dbReference type="EMBL" id="KZ305091">
    <property type="protein sequence ID" value="PIA28015.1"/>
    <property type="molecule type" value="Genomic_DNA"/>
</dbReference>
<sequence length="172" mass="19193">MADKAEVLEAAMKEAVDLENIPIEEVFENLRCITGGLTSEAAQERLSIFVVTISLKKKEKFLNFLGLMWNLLSWGKPPCWQAFFGIVILLIINSTISFIEENNARNTAAALMSRVSPKAKVLRDGRWSEEDAVILVDVISIKLGDIIPADARILSGDPLKIEQVFLLFLMTQ</sequence>
<dbReference type="Proteomes" id="UP000230069">
    <property type="component" value="Unassembled WGS sequence"/>
</dbReference>
<keyword evidence="1" id="KW-0472">Membrane</keyword>
<name>A0A2G5C9S4_AQUCA</name>
<organism evidence="3 4">
    <name type="scientific">Aquilegia coerulea</name>
    <name type="common">Rocky mountain columbine</name>
    <dbReference type="NCBI Taxonomy" id="218851"/>
    <lineage>
        <taxon>Eukaryota</taxon>
        <taxon>Viridiplantae</taxon>
        <taxon>Streptophyta</taxon>
        <taxon>Embryophyta</taxon>
        <taxon>Tracheophyta</taxon>
        <taxon>Spermatophyta</taxon>
        <taxon>Magnoliopsida</taxon>
        <taxon>Ranunculales</taxon>
        <taxon>Ranunculaceae</taxon>
        <taxon>Thalictroideae</taxon>
        <taxon>Aquilegia</taxon>
    </lineage>
</organism>
<dbReference type="SUPFAM" id="SSF81653">
    <property type="entry name" value="Calcium ATPase, transduction domain A"/>
    <property type="match status" value="1"/>
</dbReference>
<dbReference type="STRING" id="218851.A0A2G5C9S4"/>
<dbReference type="PANTHER" id="PTHR42861">
    <property type="entry name" value="CALCIUM-TRANSPORTING ATPASE"/>
    <property type="match status" value="1"/>
</dbReference>
<dbReference type="Gene3D" id="1.20.1110.10">
    <property type="entry name" value="Calcium-transporting ATPase, transmembrane domain"/>
    <property type="match status" value="1"/>
</dbReference>
<gene>
    <name evidence="3" type="ORF">AQUCO_07400101v1</name>
</gene>
<evidence type="ECO:0000313" key="3">
    <source>
        <dbReference type="EMBL" id="PIA28014.1"/>
    </source>
</evidence>
<dbReference type="InterPro" id="IPR059000">
    <property type="entry name" value="ATPase_P-type_domA"/>
</dbReference>
<dbReference type="SUPFAM" id="SSF81665">
    <property type="entry name" value="Calcium ATPase, transmembrane domain M"/>
    <property type="match status" value="1"/>
</dbReference>
<dbReference type="InterPro" id="IPR008250">
    <property type="entry name" value="ATPase_P-typ_transduc_dom_A_sf"/>
</dbReference>
<dbReference type="EMBL" id="KZ305091">
    <property type="protein sequence ID" value="PIA28014.1"/>
    <property type="molecule type" value="Genomic_DNA"/>
</dbReference>
<evidence type="ECO:0000256" key="1">
    <source>
        <dbReference type="SAM" id="Phobius"/>
    </source>
</evidence>
<feature type="domain" description="P-type ATPase A" evidence="2">
    <location>
        <begin position="115"/>
        <end position="164"/>
    </location>
</feature>
<dbReference type="InterPro" id="IPR023298">
    <property type="entry name" value="ATPase_P-typ_TM_dom_sf"/>
</dbReference>
<protein>
    <recommendedName>
        <fullName evidence="2">P-type ATPase A domain-containing protein</fullName>
    </recommendedName>
</protein>
<dbReference type="Gene3D" id="2.70.150.10">
    <property type="entry name" value="Calcium-transporting ATPase, cytoplasmic transduction domain A"/>
    <property type="match status" value="1"/>
</dbReference>
<accession>A0A2G5C9S4</accession>
<keyword evidence="1" id="KW-0812">Transmembrane</keyword>
<reference evidence="3 4" key="1">
    <citation type="submission" date="2017-09" db="EMBL/GenBank/DDBJ databases">
        <title>WGS assembly of Aquilegia coerulea Goldsmith.</title>
        <authorList>
            <person name="Hodges S."/>
            <person name="Kramer E."/>
            <person name="Nordborg M."/>
            <person name="Tomkins J."/>
            <person name="Borevitz J."/>
            <person name="Derieg N."/>
            <person name="Yan J."/>
            <person name="Mihaltcheva S."/>
            <person name="Hayes R.D."/>
            <person name="Rokhsar D."/>
        </authorList>
    </citation>
    <scope>NUCLEOTIDE SEQUENCE [LARGE SCALE GENOMIC DNA]</scope>
    <source>
        <strain evidence="4">cv. Goldsmith</strain>
    </source>
</reference>
<evidence type="ECO:0000259" key="2">
    <source>
        <dbReference type="Pfam" id="PF00122"/>
    </source>
</evidence>
<dbReference type="Pfam" id="PF00122">
    <property type="entry name" value="E1-E2_ATPase"/>
    <property type="match status" value="1"/>
</dbReference>